<dbReference type="Proteomes" id="UP000323000">
    <property type="component" value="Chromosome 6"/>
</dbReference>
<protein>
    <submittedName>
        <fullName evidence="2">Uncharacterized protein</fullName>
    </submittedName>
</protein>
<keyword evidence="3" id="KW-1185">Reference proteome</keyword>
<evidence type="ECO:0000256" key="1">
    <source>
        <dbReference type="SAM" id="MobiDB-lite"/>
    </source>
</evidence>
<gene>
    <name evidence="2" type="ORF">EZV62_014475</name>
</gene>
<name>A0A5C7HUQ6_9ROSI</name>
<accession>A0A5C7HUQ6</accession>
<dbReference type="EMBL" id="VAHF01000006">
    <property type="protein sequence ID" value="TXG59902.1"/>
    <property type="molecule type" value="Genomic_DNA"/>
</dbReference>
<feature type="compositionally biased region" description="Low complexity" evidence="1">
    <location>
        <begin position="165"/>
        <end position="179"/>
    </location>
</feature>
<evidence type="ECO:0000313" key="3">
    <source>
        <dbReference type="Proteomes" id="UP000323000"/>
    </source>
</evidence>
<sequence length="179" mass="19429">MSALEIAKLYENLSLAEEDGVVLEMSDETSIDGVKDVDRCLVGKVLANKKDPTRTRPIAIPIHDTEGDRSVSFRSGYQIPQRREVVSPAAVKKKMIEEKSVETLQPVYGNGPSQSDDMWVDGLGRDKTGLQIEMGPRKSDSIAGPPSNMGIQQNLSPSSSLLITQQGQPIQPIGNDSLP</sequence>
<feature type="compositionally biased region" description="Polar residues" evidence="1">
    <location>
        <begin position="149"/>
        <end position="164"/>
    </location>
</feature>
<evidence type="ECO:0000313" key="2">
    <source>
        <dbReference type="EMBL" id="TXG59902.1"/>
    </source>
</evidence>
<comment type="caution">
    <text evidence="2">The sequence shown here is derived from an EMBL/GenBank/DDBJ whole genome shotgun (WGS) entry which is preliminary data.</text>
</comment>
<organism evidence="2 3">
    <name type="scientific">Acer yangbiense</name>
    <dbReference type="NCBI Taxonomy" id="1000413"/>
    <lineage>
        <taxon>Eukaryota</taxon>
        <taxon>Viridiplantae</taxon>
        <taxon>Streptophyta</taxon>
        <taxon>Embryophyta</taxon>
        <taxon>Tracheophyta</taxon>
        <taxon>Spermatophyta</taxon>
        <taxon>Magnoliopsida</taxon>
        <taxon>eudicotyledons</taxon>
        <taxon>Gunneridae</taxon>
        <taxon>Pentapetalae</taxon>
        <taxon>rosids</taxon>
        <taxon>malvids</taxon>
        <taxon>Sapindales</taxon>
        <taxon>Sapindaceae</taxon>
        <taxon>Hippocastanoideae</taxon>
        <taxon>Acereae</taxon>
        <taxon>Acer</taxon>
    </lineage>
</organism>
<proteinExistence type="predicted"/>
<reference evidence="3" key="1">
    <citation type="journal article" date="2019" name="Gigascience">
        <title>De novo genome assembly of the endangered Acer yangbiense, a plant species with extremely small populations endemic to Yunnan Province, China.</title>
        <authorList>
            <person name="Yang J."/>
            <person name="Wariss H.M."/>
            <person name="Tao L."/>
            <person name="Zhang R."/>
            <person name="Yun Q."/>
            <person name="Hollingsworth P."/>
            <person name="Dao Z."/>
            <person name="Luo G."/>
            <person name="Guo H."/>
            <person name="Ma Y."/>
            <person name="Sun W."/>
        </authorList>
    </citation>
    <scope>NUCLEOTIDE SEQUENCE [LARGE SCALE GENOMIC DNA]</scope>
    <source>
        <strain evidence="3">cv. Malutang</strain>
    </source>
</reference>
<dbReference type="AlphaFoldDB" id="A0A5C7HUQ6"/>
<feature type="region of interest" description="Disordered" evidence="1">
    <location>
        <begin position="129"/>
        <end position="179"/>
    </location>
</feature>